<comment type="caution">
    <text evidence="1">The sequence shown here is derived from an EMBL/GenBank/DDBJ whole genome shotgun (WGS) entry which is preliminary data.</text>
</comment>
<sequence length="162" mass="17819">MQECERVSVWVLSECRGAHEKAEVAGTQGAPDGAAHAFRQDLPLQRALGRPGKYLAGYMLRAPEVPGAPLQGLRGQHNLPGDASYSESKASARPTHRGILQHIRLCAEFHRRTEILDRIKSFLMDESTPAPLVVHGNRGSILALSEKLSKIWLAKTPKLVLR</sequence>
<evidence type="ECO:0000313" key="2">
    <source>
        <dbReference type="Proteomes" id="UP000828390"/>
    </source>
</evidence>
<accession>A0A9D4HJF7</accession>
<reference evidence="1" key="2">
    <citation type="submission" date="2020-11" db="EMBL/GenBank/DDBJ databases">
        <authorList>
            <person name="McCartney M.A."/>
            <person name="Auch B."/>
            <person name="Kono T."/>
            <person name="Mallez S."/>
            <person name="Becker A."/>
            <person name="Gohl D.M."/>
            <person name="Silverstein K.A.T."/>
            <person name="Koren S."/>
            <person name="Bechman K.B."/>
            <person name="Herman A."/>
            <person name="Abrahante J.E."/>
            <person name="Garbe J."/>
        </authorList>
    </citation>
    <scope>NUCLEOTIDE SEQUENCE</scope>
    <source>
        <strain evidence="1">Duluth1</strain>
        <tissue evidence="1">Whole animal</tissue>
    </source>
</reference>
<evidence type="ECO:0000313" key="1">
    <source>
        <dbReference type="EMBL" id="KAH3718896.1"/>
    </source>
</evidence>
<reference evidence="1" key="1">
    <citation type="journal article" date="2019" name="bioRxiv">
        <title>The Genome of the Zebra Mussel, Dreissena polymorpha: A Resource for Invasive Species Research.</title>
        <authorList>
            <person name="McCartney M.A."/>
            <person name="Auch B."/>
            <person name="Kono T."/>
            <person name="Mallez S."/>
            <person name="Zhang Y."/>
            <person name="Obille A."/>
            <person name="Becker A."/>
            <person name="Abrahante J.E."/>
            <person name="Garbe J."/>
            <person name="Badalamenti J.P."/>
            <person name="Herman A."/>
            <person name="Mangelson H."/>
            <person name="Liachko I."/>
            <person name="Sullivan S."/>
            <person name="Sone E.D."/>
            <person name="Koren S."/>
            <person name="Silverstein K.A.T."/>
            <person name="Beckman K.B."/>
            <person name="Gohl D.M."/>
        </authorList>
    </citation>
    <scope>NUCLEOTIDE SEQUENCE</scope>
    <source>
        <strain evidence="1">Duluth1</strain>
        <tissue evidence="1">Whole animal</tissue>
    </source>
</reference>
<protein>
    <submittedName>
        <fullName evidence="1">Uncharacterized protein</fullName>
    </submittedName>
</protein>
<organism evidence="1 2">
    <name type="scientific">Dreissena polymorpha</name>
    <name type="common">Zebra mussel</name>
    <name type="synonym">Mytilus polymorpha</name>
    <dbReference type="NCBI Taxonomy" id="45954"/>
    <lineage>
        <taxon>Eukaryota</taxon>
        <taxon>Metazoa</taxon>
        <taxon>Spiralia</taxon>
        <taxon>Lophotrochozoa</taxon>
        <taxon>Mollusca</taxon>
        <taxon>Bivalvia</taxon>
        <taxon>Autobranchia</taxon>
        <taxon>Heteroconchia</taxon>
        <taxon>Euheterodonta</taxon>
        <taxon>Imparidentia</taxon>
        <taxon>Neoheterodontei</taxon>
        <taxon>Myida</taxon>
        <taxon>Dreissenoidea</taxon>
        <taxon>Dreissenidae</taxon>
        <taxon>Dreissena</taxon>
    </lineage>
</organism>
<dbReference type="EMBL" id="JAIWYP010000013">
    <property type="protein sequence ID" value="KAH3718896.1"/>
    <property type="molecule type" value="Genomic_DNA"/>
</dbReference>
<proteinExistence type="predicted"/>
<keyword evidence="2" id="KW-1185">Reference proteome</keyword>
<dbReference type="AlphaFoldDB" id="A0A9D4HJF7"/>
<name>A0A9D4HJF7_DREPO</name>
<dbReference type="Proteomes" id="UP000828390">
    <property type="component" value="Unassembled WGS sequence"/>
</dbReference>
<gene>
    <name evidence="1" type="ORF">DPMN_061721</name>
</gene>